<keyword evidence="2" id="KW-1185">Reference proteome</keyword>
<gene>
    <name evidence="1" type="ORF">MSAN_00511800</name>
</gene>
<evidence type="ECO:0000313" key="2">
    <source>
        <dbReference type="Proteomes" id="UP000623467"/>
    </source>
</evidence>
<comment type="caution">
    <text evidence="1">The sequence shown here is derived from an EMBL/GenBank/DDBJ whole genome shotgun (WGS) entry which is preliminary data.</text>
</comment>
<dbReference type="AlphaFoldDB" id="A0A8H6Z657"/>
<name>A0A8H6Z657_9AGAR</name>
<accession>A0A8H6Z657</accession>
<reference evidence="1" key="1">
    <citation type="submission" date="2020-05" db="EMBL/GenBank/DDBJ databases">
        <title>Mycena genomes resolve the evolution of fungal bioluminescence.</title>
        <authorList>
            <person name="Tsai I.J."/>
        </authorList>
    </citation>
    <scope>NUCLEOTIDE SEQUENCE</scope>
    <source>
        <strain evidence="1">160909Yilan</strain>
    </source>
</reference>
<evidence type="ECO:0000313" key="1">
    <source>
        <dbReference type="EMBL" id="KAF7373043.1"/>
    </source>
</evidence>
<organism evidence="1 2">
    <name type="scientific">Mycena sanguinolenta</name>
    <dbReference type="NCBI Taxonomy" id="230812"/>
    <lineage>
        <taxon>Eukaryota</taxon>
        <taxon>Fungi</taxon>
        <taxon>Dikarya</taxon>
        <taxon>Basidiomycota</taxon>
        <taxon>Agaricomycotina</taxon>
        <taxon>Agaricomycetes</taxon>
        <taxon>Agaricomycetidae</taxon>
        <taxon>Agaricales</taxon>
        <taxon>Marasmiineae</taxon>
        <taxon>Mycenaceae</taxon>
        <taxon>Mycena</taxon>
    </lineage>
</organism>
<dbReference type="EMBL" id="JACAZH010000003">
    <property type="protein sequence ID" value="KAF7373043.1"/>
    <property type="molecule type" value="Genomic_DNA"/>
</dbReference>
<sequence>MHGPDPIRPRSSIFASHRVYASRCRAQLHHGPRLMITRLSPAALSTPRPWTACTCGGPSRFVAPAHTSGGWAKYSRAQRPHAMPGVHATAIDQDLDLFRRFACARAADPTGAYLPLDLMRIAPALSHCIASAYRPLLALTASLSLD</sequence>
<dbReference type="Proteomes" id="UP000623467">
    <property type="component" value="Unassembled WGS sequence"/>
</dbReference>
<protein>
    <submittedName>
        <fullName evidence="1">Uncharacterized protein</fullName>
    </submittedName>
</protein>
<proteinExistence type="predicted"/>